<dbReference type="EMBL" id="VSSQ01027277">
    <property type="protein sequence ID" value="MPM76432.1"/>
    <property type="molecule type" value="Genomic_DNA"/>
</dbReference>
<dbReference type="AlphaFoldDB" id="A0A645CHR7"/>
<evidence type="ECO:0000313" key="1">
    <source>
        <dbReference type="EMBL" id="MPM76432.1"/>
    </source>
</evidence>
<protein>
    <submittedName>
        <fullName evidence="1">Uncharacterized protein</fullName>
    </submittedName>
</protein>
<sequence length="93" mass="10543">MIIVRRIKIIATHVVARASLASKVLALFLDKKVSELPLIDPESPAVLLGCKSITTMRNTLVIAWMIDMPNFKQLHSFQNCCAIWQKVTFYVNQ</sequence>
<comment type="caution">
    <text evidence="1">The sequence shown here is derived from an EMBL/GenBank/DDBJ whole genome shotgun (WGS) entry which is preliminary data.</text>
</comment>
<proteinExistence type="predicted"/>
<accession>A0A645CHR7</accession>
<reference evidence="1" key="1">
    <citation type="submission" date="2019-08" db="EMBL/GenBank/DDBJ databases">
        <authorList>
            <person name="Kucharzyk K."/>
            <person name="Murdoch R.W."/>
            <person name="Higgins S."/>
            <person name="Loffler F."/>
        </authorList>
    </citation>
    <scope>NUCLEOTIDE SEQUENCE</scope>
</reference>
<name>A0A645CHR7_9ZZZZ</name>
<gene>
    <name evidence="1" type="ORF">SDC9_123430</name>
</gene>
<organism evidence="1">
    <name type="scientific">bioreactor metagenome</name>
    <dbReference type="NCBI Taxonomy" id="1076179"/>
    <lineage>
        <taxon>unclassified sequences</taxon>
        <taxon>metagenomes</taxon>
        <taxon>ecological metagenomes</taxon>
    </lineage>
</organism>